<comment type="caution">
    <text evidence="2">The sequence shown here is derived from an EMBL/GenBank/DDBJ whole genome shotgun (WGS) entry which is preliminary data.</text>
</comment>
<organism evidence="2 3">
    <name type="scientific">Saguinus oedipus</name>
    <name type="common">Cotton-top tamarin</name>
    <name type="synonym">Oedipomidas oedipus</name>
    <dbReference type="NCBI Taxonomy" id="9490"/>
    <lineage>
        <taxon>Eukaryota</taxon>
        <taxon>Metazoa</taxon>
        <taxon>Chordata</taxon>
        <taxon>Craniata</taxon>
        <taxon>Vertebrata</taxon>
        <taxon>Euteleostomi</taxon>
        <taxon>Mammalia</taxon>
        <taxon>Eutheria</taxon>
        <taxon>Euarchontoglires</taxon>
        <taxon>Primates</taxon>
        <taxon>Haplorrhini</taxon>
        <taxon>Platyrrhini</taxon>
        <taxon>Cebidae</taxon>
        <taxon>Callitrichinae</taxon>
        <taxon>Saguinus</taxon>
    </lineage>
</organism>
<protein>
    <submittedName>
        <fullName evidence="2">Uncharacterized protein</fullName>
    </submittedName>
</protein>
<proteinExistence type="predicted"/>
<keyword evidence="3" id="KW-1185">Reference proteome</keyword>
<name>A0ABQ9TTY7_SAGOE</name>
<sequence>QSPTGTGTDCRAASPAPRRGASPGSPRPAVLPFFLRRADATRPATPRACAVGGRSSL</sequence>
<evidence type="ECO:0000256" key="1">
    <source>
        <dbReference type="SAM" id="MobiDB-lite"/>
    </source>
</evidence>
<dbReference type="EMBL" id="JASSZA010000019">
    <property type="protein sequence ID" value="KAK2088074.1"/>
    <property type="molecule type" value="Genomic_DNA"/>
</dbReference>
<feature type="compositionally biased region" description="Low complexity" evidence="1">
    <location>
        <begin position="11"/>
        <end position="28"/>
    </location>
</feature>
<feature type="region of interest" description="Disordered" evidence="1">
    <location>
        <begin position="38"/>
        <end position="57"/>
    </location>
</feature>
<feature type="non-terminal residue" evidence="2">
    <location>
        <position position="1"/>
    </location>
</feature>
<evidence type="ECO:0000313" key="2">
    <source>
        <dbReference type="EMBL" id="KAK2088074.1"/>
    </source>
</evidence>
<reference evidence="2 3" key="1">
    <citation type="submission" date="2023-05" db="EMBL/GenBank/DDBJ databases">
        <title>B98-5 Cell Line De Novo Hybrid Assembly: An Optical Mapping Approach.</title>
        <authorList>
            <person name="Kananen K."/>
            <person name="Auerbach J.A."/>
            <person name="Kautto E."/>
            <person name="Blachly J.S."/>
        </authorList>
    </citation>
    <scope>NUCLEOTIDE SEQUENCE [LARGE SCALE GENOMIC DNA]</scope>
    <source>
        <strain evidence="2">B95-8</strain>
        <tissue evidence="2">Cell line</tissue>
    </source>
</reference>
<dbReference type="Proteomes" id="UP001266305">
    <property type="component" value="Unassembled WGS sequence"/>
</dbReference>
<gene>
    <name evidence="2" type="ORF">P7K49_033981</name>
</gene>
<feature type="region of interest" description="Disordered" evidence="1">
    <location>
        <begin position="1"/>
        <end position="29"/>
    </location>
</feature>
<evidence type="ECO:0000313" key="3">
    <source>
        <dbReference type="Proteomes" id="UP001266305"/>
    </source>
</evidence>
<accession>A0ABQ9TTY7</accession>